<keyword evidence="10" id="KW-0594">Phospholipid biosynthesis</keyword>
<comment type="caution">
    <text evidence="13">The sequence shown here is derived from an EMBL/GenBank/DDBJ whole genome shotgun (WGS) entry which is preliminary data.</text>
</comment>
<keyword evidence="3" id="KW-0808">Transferase</keyword>
<evidence type="ECO:0000256" key="8">
    <source>
        <dbReference type="ARBA" id="ARBA00022842"/>
    </source>
</evidence>
<evidence type="ECO:0000256" key="4">
    <source>
        <dbReference type="ARBA" id="ARBA00022723"/>
    </source>
</evidence>
<dbReference type="Gene3D" id="2.60.200.40">
    <property type="match status" value="1"/>
</dbReference>
<evidence type="ECO:0000256" key="9">
    <source>
        <dbReference type="ARBA" id="ARBA00023098"/>
    </source>
</evidence>
<dbReference type="InterPro" id="IPR005218">
    <property type="entry name" value="Diacylglycerol/lipid_kinase"/>
</dbReference>
<dbReference type="Gene3D" id="3.40.50.10330">
    <property type="entry name" value="Probable inorganic polyphosphate/atp-NAD kinase, domain 1"/>
    <property type="match status" value="1"/>
</dbReference>
<dbReference type="PANTHER" id="PTHR12358">
    <property type="entry name" value="SPHINGOSINE KINASE"/>
    <property type="match status" value="1"/>
</dbReference>
<organism evidence="13 14">
    <name type="scientific">Rubrivirga litoralis</name>
    <dbReference type="NCBI Taxonomy" id="3075598"/>
    <lineage>
        <taxon>Bacteria</taxon>
        <taxon>Pseudomonadati</taxon>
        <taxon>Rhodothermota</taxon>
        <taxon>Rhodothermia</taxon>
        <taxon>Rhodothermales</taxon>
        <taxon>Rubricoccaceae</taxon>
        <taxon>Rubrivirga</taxon>
    </lineage>
</organism>
<keyword evidence="9" id="KW-0443">Lipid metabolism</keyword>
<keyword evidence="4" id="KW-0479">Metal-binding</keyword>
<keyword evidence="2" id="KW-0444">Lipid biosynthesis</keyword>
<keyword evidence="8" id="KW-0460">Magnesium</keyword>
<dbReference type="Proteomes" id="UP001267426">
    <property type="component" value="Unassembled WGS sequence"/>
</dbReference>
<gene>
    <name evidence="13" type="ORF">RM540_03945</name>
</gene>
<evidence type="ECO:0000259" key="12">
    <source>
        <dbReference type="PROSITE" id="PS50146"/>
    </source>
</evidence>
<dbReference type="InterPro" id="IPR017438">
    <property type="entry name" value="ATP-NAD_kinase_N"/>
</dbReference>
<evidence type="ECO:0000256" key="5">
    <source>
        <dbReference type="ARBA" id="ARBA00022741"/>
    </source>
</evidence>
<dbReference type="PROSITE" id="PS50146">
    <property type="entry name" value="DAGK"/>
    <property type="match status" value="1"/>
</dbReference>
<keyword evidence="11" id="KW-1208">Phospholipid metabolism</keyword>
<evidence type="ECO:0000313" key="13">
    <source>
        <dbReference type="EMBL" id="MDT0630891.1"/>
    </source>
</evidence>
<dbReference type="PANTHER" id="PTHR12358:SF106">
    <property type="entry name" value="LIPID KINASE YEGS"/>
    <property type="match status" value="1"/>
</dbReference>
<evidence type="ECO:0000256" key="11">
    <source>
        <dbReference type="ARBA" id="ARBA00023264"/>
    </source>
</evidence>
<evidence type="ECO:0000256" key="3">
    <source>
        <dbReference type="ARBA" id="ARBA00022679"/>
    </source>
</evidence>
<evidence type="ECO:0000256" key="2">
    <source>
        <dbReference type="ARBA" id="ARBA00022516"/>
    </source>
</evidence>
<keyword evidence="6 13" id="KW-0418">Kinase</keyword>
<feature type="domain" description="DAGKc" evidence="12">
    <location>
        <begin position="1"/>
        <end position="128"/>
    </location>
</feature>
<dbReference type="SUPFAM" id="SSF111331">
    <property type="entry name" value="NAD kinase/diacylglycerol kinase-like"/>
    <property type="match status" value="1"/>
</dbReference>
<accession>A0ABU3BNU5</accession>
<keyword evidence="7" id="KW-0067">ATP-binding</keyword>
<keyword evidence="14" id="KW-1185">Reference proteome</keyword>
<dbReference type="Pfam" id="PF00781">
    <property type="entry name" value="DAGK_cat"/>
    <property type="match status" value="1"/>
</dbReference>
<keyword evidence="5" id="KW-0547">Nucleotide-binding</keyword>
<dbReference type="InterPro" id="IPR016064">
    <property type="entry name" value="NAD/diacylglycerol_kinase_sf"/>
</dbReference>
<evidence type="ECO:0000256" key="1">
    <source>
        <dbReference type="ARBA" id="ARBA00001946"/>
    </source>
</evidence>
<evidence type="ECO:0000256" key="10">
    <source>
        <dbReference type="ARBA" id="ARBA00023209"/>
    </source>
</evidence>
<comment type="cofactor">
    <cofactor evidence="1">
        <name>Mg(2+)</name>
        <dbReference type="ChEBI" id="CHEBI:18420"/>
    </cofactor>
</comment>
<dbReference type="RefSeq" id="WP_311662228.1">
    <property type="nucleotide sequence ID" value="NZ_JAVRHT010000006.1"/>
</dbReference>
<name>A0ABU3BNU5_9BACT</name>
<dbReference type="InterPro" id="IPR050187">
    <property type="entry name" value="Lipid_Phosphate_FormReg"/>
</dbReference>
<proteinExistence type="predicted"/>
<reference evidence="13 14" key="1">
    <citation type="submission" date="2023-09" db="EMBL/GenBank/DDBJ databases">
        <authorList>
            <person name="Rey-Velasco X."/>
        </authorList>
    </citation>
    <scope>NUCLEOTIDE SEQUENCE [LARGE SCALE GENOMIC DNA]</scope>
    <source>
        <strain evidence="13 14">F394</strain>
    </source>
</reference>
<dbReference type="GO" id="GO:0016301">
    <property type="term" value="F:kinase activity"/>
    <property type="evidence" value="ECO:0007669"/>
    <property type="project" value="UniProtKB-KW"/>
</dbReference>
<dbReference type="InterPro" id="IPR001206">
    <property type="entry name" value="Diacylglycerol_kinase_cat_dom"/>
</dbReference>
<sequence length="314" mass="31930">MLVLYNSNAGSAPGADVDALRTYRGVELVACENPDDTIAAAADAARTGHDVVVAAGGDGTIHLVANGLMEAGGSAEDRPALGVLPLGTGNDFARTLGLPLKQPVGAAVEALGHAPTRTLDLIRVSHPDGEGQTQYAVNACAGGFSGAVDEILTDDLKATWGPLAYLVGGVKALPALDGYRTHVTWGGGPAETVDAFNIVVANGRTAGGGRPVAPRASPEDGLLDVVLVRSGTGLDVARLLARAAAGDYLDDDGIVFDQVERVAVTSTPGMWFNVDGELRTNDPITFEVVPAALRVLVGPGYQAAPPEPGATSPV</sequence>
<dbReference type="SMART" id="SM00046">
    <property type="entry name" value="DAGKc"/>
    <property type="match status" value="1"/>
</dbReference>
<dbReference type="NCBIfam" id="TIGR00147">
    <property type="entry name" value="YegS/Rv2252/BmrU family lipid kinase"/>
    <property type="match status" value="1"/>
</dbReference>
<protein>
    <submittedName>
        <fullName evidence="13">Diacylglycerol kinase family lipid kinase</fullName>
    </submittedName>
</protein>
<evidence type="ECO:0000256" key="6">
    <source>
        <dbReference type="ARBA" id="ARBA00022777"/>
    </source>
</evidence>
<dbReference type="Pfam" id="PF19279">
    <property type="entry name" value="YegS_C"/>
    <property type="match status" value="1"/>
</dbReference>
<dbReference type="InterPro" id="IPR045540">
    <property type="entry name" value="YegS/DAGK_C"/>
</dbReference>
<dbReference type="EMBL" id="JAVRHT010000006">
    <property type="protein sequence ID" value="MDT0630891.1"/>
    <property type="molecule type" value="Genomic_DNA"/>
</dbReference>
<evidence type="ECO:0000256" key="7">
    <source>
        <dbReference type="ARBA" id="ARBA00022840"/>
    </source>
</evidence>
<evidence type="ECO:0000313" key="14">
    <source>
        <dbReference type="Proteomes" id="UP001267426"/>
    </source>
</evidence>